<gene>
    <name evidence="6" type="primary">LOC113859753</name>
</gene>
<evidence type="ECO:0000313" key="6">
    <source>
        <dbReference type="RefSeq" id="XP_027348250.1"/>
    </source>
</evidence>
<dbReference type="OrthoDB" id="770508at2759"/>
<evidence type="ECO:0000259" key="4">
    <source>
        <dbReference type="Pfam" id="PF07557"/>
    </source>
</evidence>
<dbReference type="Pfam" id="PF07557">
    <property type="entry name" value="Shugoshin_C"/>
    <property type="match status" value="1"/>
</dbReference>
<comment type="similarity">
    <text evidence="1">Belongs to the shugoshin family.</text>
</comment>
<evidence type="ECO:0000256" key="1">
    <source>
        <dbReference type="ARBA" id="ARBA00010845"/>
    </source>
</evidence>
<dbReference type="GO" id="GO:0000775">
    <property type="term" value="C:chromosome, centromeric region"/>
    <property type="evidence" value="ECO:0007669"/>
    <property type="project" value="InterPro"/>
</dbReference>
<name>A0A8B8KWK1_ABRPR</name>
<dbReference type="AlphaFoldDB" id="A0A8B8KWK1"/>
<feature type="domain" description="Shugoshin C-terminal" evidence="4">
    <location>
        <begin position="265"/>
        <end position="289"/>
    </location>
</feature>
<feature type="compositionally biased region" description="Polar residues" evidence="3">
    <location>
        <begin position="139"/>
        <end position="150"/>
    </location>
</feature>
<dbReference type="GO" id="GO:0034090">
    <property type="term" value="P:maintenance of meiotic sister chromatid cohesion"/>
    <property type="evidence" value="ECO:0007669"/>
    <property type="project" value="InterPro"/>
</dbReference>
<dbReference type="InterPro" id="IPR044693">
    <property type="entry name" value="SGO_plant"/>
</dbReference>
<dbReference type="GO" id="GO:0005634">
    <property type="term" value="C:nucleus"/>
    <property type="evidence" value="ECO:0007669"/>
    <property type="project" value="InterPro"/>
</dbReference>
<dbReference type="Proteomes" id="UP000694853">
    <property type="component" value="Unplaced"/>
</dbReference>
<feature type="region of interest" description="Disordered" evidence="3">
    <location>
        <begin position="136"/>
        <end position="213"/>
    </location>
</feature>
<feature type="compositionally biased region" description="Basic residues" evidence="3">
    <location>
        <begin position="199"/>
        <end position="209"/>
    </location>
</feature>
<dbReference type="RefSeq" id="XP_027348250.1">
    <property type="nucleotide sequence ID" value="XM_027492449.1"/>
</dbReference>
<evidence type="ECO:0000256" key="2">
    <source>
        <dbReference type="ARBA" id="ARBA00022829"/>
    </source>
</evidence>
<dbReference type="GeneID" id="113859753"/>
<dbReference type="PANTHER" id="PTHR34373:SF8">
    <property type="entry name" value="SHUGOSHIN"/>
    <property type="match status" value="1"/>
</dbReference>
<reference evidence="5" key="1">
    <citation type="journal article" date="2019" name="Toxins">
        <title>Detection of Abrin-Like and Prepropulchellin-Like Toxin Genes and Transcripts Using Whole Genome Sequencing and Full-Length Transcript Sequencing of Abrus precatorius.</title>
        <authorList>
            <person name="Hovde B.T."/>
            <person name="Daligault H.E."/>
            <person name="Hanschen E.R."/>
            <person name="Kunde Y.A."/>
            <person name="Johnson M.B."/>
            <person name="Starkenburg S.R."/>
            <person name="Johnson S.L."/>
        </authorList>
    </citation>
    <scope>NUCLEOTIDE SEQUENCE [LARGE SCALE GENOMIC DNA]</scope>
</reference>
<dbReference type="GO" id="GO:0045144">
    <property type="term" value="P:meiotic sister chromatid segregation"/>
    <property type="evidence" value="ECO:0007669"/>
    <property type="project" value="InterPro"/>
</dbReference>
<keyword evidence="2" id="KW-0159">Chromosome partition</keyword>
<dbReference type="InterPro" id="IPR011515">
    <property type="entry name" value="Shugoshin_C"/>
</dbReference>
<accession>A0A8B8KWK1</accession>
<evidence type="ECO:0000256" key="3">
    <source>
        <dbReference type="SAM" id="MobiDB-lite"/>
    </source>
</evidence>
<keyword evidence="5" id="KW-1185">Reference proteome</keyword>
<protein>
    <submittedName>
        <fullName evidence="6">Shugoshin-1</fullName>
    </submittedName>
</protein>
<dbReference type="PANTHER" id="PTHR34373">
    <property type="entry name" value="SHUGOSHIN 2"/>
    <property type="match status" value="1"/>
</dbReference>
<organism evidence="5 6">
    <name type="scientific">Abrus precatorius</name>
    <name type="common">Indian licorice</name>
    <name type="synonym">Glycine abrus</name>
    <dbReference type="NCBI Taxonomy" id="3816"/>
    <lineage>
        <taxon>Eukaryota</taxon>
        <taxon>Viridiplantae</taxon>
        <taxon>Streptophyta</taxon>
        <taxon>Embryophyta</taxon>
        <taxon>Tracheophyta</taxon>
        <taxon>Spermatophyta</taxon>
        <taxon>Magnoliopsida</taxon>
        <taxon>eudicotyledons</taxon>
        <taxon>Gunneridae</taxon>
        <taxon>Pentapetalae</taxon>
        <taxon>rosids</taxon>
        <taxon>fabids</taxon>
        <taxon>Fabales</taxon>
        <taxon>Fabaceae</taxon>
        <taxon>Papilionoideae</taxon>
        <taxon>50 kb inversion clade</taxon>
        <taxon>NPAAA clade</taxon>
        <taxon>indigoferoid/millettioid clade</taxon>
        <taxon>Abreae</taxon>
        <taxon>Abrus</taxon>
    </lineage>
</organism>
<proteinExistence type="inferred from homology"/>
<dbReference type="KEGG" id="aprc:113859753"/>
<evidence type="ECO:0000313" key="5">
    <source>
        <dbReference type="Proteomes" id="UP000694853"/>
    </source>
</evidence>
<sequence>MAKKSIGSLMRKKLSDITNINSHSQQYNNPHSLHDSDTFPSHHDSIQQLLKERTALIQLLAERNKMIEVSGAELQRLRGDIKKLQLQNWNLAQSNSHMLAELNLGRERIKTLQHEILWRAALIKGRTMDVQEKVELNNEKNSTLPQSQTQEGDEKAGQPPPEASNDEQQPPYKNRRHIRSRSIGSSTASKNTNKDKAKDNRRRLRRHSATFKTHEHEPLENLFELEDAAILVNQPGPNMLRSSTLKTETGESSVLRREAPRYSFGRPLRSAVQKVQSYKEIPLNVKMRRLE</sequence>
<reference evidence="6" key="2">
    <citation type="submission" date="2025-08" db="UniProtKB">
        <authorList>
            <consortium name="RefSeq"/>
        </authorList>
    </citation>
    <scope>IDENTIFICATION</scope>
    <source>
        <tissue evidence="6">Young leaves</tissue>
    </source>
</reference>